<dbReference type="Proteomes" id="UP000028545">
    <property type="component" value="Unassembled WGS sequence"/>
</dbReference>
<proteinExistence type="predicted"/>
<dbReference type="HOGENOM" id="CLU_1332611_0_0_1"/>
<dbReference type="EMBL" id="JOWA01000092">
    <property type="protein sequence ID" value="KEZ43593.1"/>
    <property type="molecule type" value="Genomic_DNA"/>
</dbReference>
<keyword evidence="1" id="KW-0472">Membrane</keyword>
<evidence type="ECO:0000313" key="3">
    <source>
        <dbReference type="Proteomes" id="UP000028545"/>
    </source>
</evidence>
<comment type="caution">
    <text evidence="2">The sequence shown here is derived from an EMBL/GenBank/DDBJ whole genome shotgun (WGS) entry which is preliminary data.</text>
</comment>
<dbReference type="RefSeq" id="XP_016643392.1">
    <property type="nucleotide sequence ID" value="XM_016787047.1"/>
</dbReference>
<name>A0A084G8D1_PSEDA</name>
<protein>
    <recommendedName>
        <fullName evidence="4">Protein kinase domain-containing protein</fullName>
    </recommendedName>
</protein>
<accession>A0A084G8D1</accession>
<gene>
    <name evidence="2" type="ORF">SAPIO_CDS4520</name>
</gene>
<organism evidence="2 3">
    <name type="scientific">Pseudallescheria apiosperma</name>
    <name type="common">Scedosporium apiospermum</name>
    <dbReference type="NCBI Taxonomy" id="563466"/>
    <lineage>
        <taxon>Eukaryota</taxon>
        <taxon>Fungi</taxon>
        <taxon>Dikarya</taxon>
        <taxon>Ascomycota</taxon>
        <taxon>Pezizomycotina</taxon>
        <taxon>Sordariomycetes</taxon>
        <taxon>Hypocreomycetidae</taxon>
        <taxon>Microascales</taxon>
        <taxon>Microascaceae</taxon>
        <taxon>Scedosporium</taxon>
    </lineage>
</organism>
<dbReference type="Gene3D" id="3.30.200.20">
    <property type="entry name" value="Phosphorylase Kinase, domain 1"/>
    <property type="match status" value="1"/>
</dbReference>
<evidence type="ECO:0000313" key="2">
    <source>
        <dbReference type="EMBL" id="KEZ43593.1"/>
    </source>
</evidence>
<evidence type="ECO:0008006" key="4">
    <source>
        <dbReference type="Google" id="ProtNLM"/>
    </source>
</evidence>
<reference evidence="2 3" key="1">
    <citation type="journal article" date="2014" name="Genome Announc.">
        <title>Draft genome sequence of the pathogenic fungus Scedosporium apiospermum.</title>
        <authorList>
            <person name="Vandeputte P."/>
            <person name="Ghamrawi S."/>
            <person name="Rechenmann M."/>
            <person name="Iltis A."/>
            <person name="Giraud S."/>
            <person name="Fleury M."/>
            <person name="Thornton C."/>
            <person name="Delhaes L."/>
            <person name="Meyer W."/>
            <person name="Papon N."/>
            <person name="Bouchara J.P."/>
        </authorList>
    </citation>
    <scope>NUCLEOTIDE SEQUENCE [LARGE SCALE GENOMIC DNA]</scope>
    <source>
        <strain evidence="2 3">IHEM 14462</strain>
    </source>
</reference>
<keyword evidence="1" id="KW-1133">Transmembrane helix</keyword>
<keyword evidence="1" id="KW-0812">Transmembrane</keyword>
<dbReference type="PANTHER" id="PTHR42077:SF1">
    <property type="entry name" value="YALI0F30239P"/>
    <property type="match status" value="1"/>
</dbReference>
<dbReference type="OrthoDB" id="4083871at2759"/>
<sequence>MTDLGQDYGDFVNLDDECEVEDDSEPRNHYCRRYSYPVYIGEVLGEWYRIEHKLGWGGYSRIWLTQDTTYTPDILRKQRSILNCTQLEQATWDSANVSQASMLRAVFSRIHYSSQLVPLVVLFLFLGSLGFIGYHIYLSATKIQETATERMGRKNVVFTKDGLRVGVKEMKNENYVDKTQSWVVKAWNLSGQGIEDKSSKKNKKTN</sequence>
<dbReference type="VEuPathDB" id="FungiDB:SAPIO_CDS4520"/>
<dbReference type="GeneID" id="27723592"/>
<evidence type="ECO:0000256" key="1">
    <source>
        <dbReference type="SAM" id="Phobius"/>
    </source>
</evidence>
<feature type="transmembrane region" description="Helical" evidence="1">
    <location>
        <begin position="116"/>
        <end position="137"/>
    </location>
</feature>
<keyword evidence="3" id="KW-1185">Reference proteome</keyword>
<dbReference type="PANTHER" id="PTHR42077">
    <property type="entry name" value="YALI0F30239P"/>
    <property type="match status" value="1"/>
</dbReference>
<dbReference type="KEGG" id="sapo:SAPIO_CDS4520"/>
<dbReference type="AlphaFoldDB" id="A0A084G8D1"/>